<dbReference type="SMART" id="SM00563">
    <property type="entry name" value="PlsC"/>
    <property type="match status" value="1"/>
</dbReference>
<organism evidence="7 8">
    <name type="scientific">Capsaspora owczarzaki (strain ATCC 30864)</name>
    <dbReference type="NCBI Taxonomy" id="595528"/>
    <lineage>
        <taxon>Eukaryota</taxon>
        <taxon>Filasterea</taxon>
        <taxon>Capsaspora</taxon>
    </lineage>
</organism>
<gene>
    <name evidence="7" type="ORF">CAOG_001672</name>
</gene>
<dbReference type="InterPro" id="IPR002123">
    <property type="entry name" value="Plipid/glycerol_acylTrfase"/>
</dbReference>
<comment type="similarity">
    <text evidence="1">Belongs to the 1-acyl-sn-glycerol-3-phosphate acyltransferase family.</text>
</comment>
<evidence type="ECO:0000313" key="8">
    <source>
        <dbReference type="Proteomes" id="UP000008743"/>
    </source>
</evidence>
<dbReference type="GO" id="GO:0003841">
    <property type="term" value="F:1-acylglycerol-3-phosphate O-acyltransferase activity"/>
    <property type="evidence" value="ECO:0007669"/>
    <property type="project" value="TreeGrafter"/>
</dbReference>
<feature type="transmembrane region" description="Helical" evidence="5">
    <location>
        <begin position="332"/>
        <end position="353"/>
    </location>
</feature>
<dbReference type="GO" id="GO:0012505">
    <property type="term" value="C:endomembrane system"/>
    <property type="evidence" value="ECO:0007669"/>
    <property type="project" value="TreeGrafter"/>
</dbReference>
<dbReference type="EMBL" id="KE346361">
    <property type="protein sequence ID" value="KJE90348.1"/>
    <property type="molecule type" value="Genomic_DNA"/>
</dbReference>
<accession>A0A0D2WKW1</accession>
<evidence type="ECO:0000256" key="5">
    <source>
        <dbReference type="SAM" id="Phobius"/>
    </source>
</evidence>
<feature type="transmembrane region" description="Helical" evidence="5">
    <location>
        <begin position="365"/>
        <end position="383"/>
    </location>
</feature>
<feature type="transmembrane region" description="Helical" evidence="5">
    <location>
        <begin position="40"/>
        <end position="64"/>
    </location>
</feature>
<feature type="region of interest" description="Disordered" evidence="4">
    <location>
        <begin position="1"/>
        <end position="24"/>
    </location>
</feature>
<protein>
    <submittedName>
        <fullName evidence="7">1-acyl-sn-glycerol-3-phosphate acyltransferase</fullName>
    </submittedName>
</protein>
<dbReference type="Proteomes" id="UP000008743">
    <property type="component" value="Unassembled WGS sequence"/>
</dbReference>
<dbReference type="SUPFAM" id="SSF69593">
    <property type="entry name" value="Glycerol-3-phosphate (1)-acyltransferase"/>
    <property type="match status" value="1"/>
</dbReference>
<evidence type="ECO:0000256" key="1">
    <source>
        <dbReference type="ARBA" id="ARBA00008655"/>
    </source>
</evidence>
<evidence type="ECO:0000256" key="4">
    <source>
        <dbReference type="SAM" id="MobiDB-lite"/>
    </source>
</evidence>
<dbReference type="OrthoDB" id="189226at2759"/>
<keyword evidence="8" id="KW-1185">Reference proteome</keyword>
<dbReference type="PANTHER" id="PTHR10983:SF24">
    <property type="entry name" value="1-ACYLGLYCEROL-3-PHOSPHATE O-ACYLTRANSFERASE 3, ISOFORM E-RELATED"/>
    <property type="match status" value="1"/>
</dbReference>
<reference evidence="8" key="1">
    <citation type="submission" date="2011-02" db="EMBL/GenBank/DDBJ databases">
        <title>The Genome Sequence of Capsaspora owczarzaki ATCC 30864.</title>
        <authorList>
            <person name="Russ C."/>
            <person name="Cuomo C."/>
            <person name="Burger G."/>
            <person name="Gray M.W."/>
            <person name="Holland P.W.H."/>
            <person name="King N."/>
            <person name="Lang F.B.F."/>
            <person name="Roger A.J."/>
            <person name="Ruiz-Trillo I."/>
            <person name="Young S.K."/>
            <person name="Zeng Q."/>
            <person name="Gargeya S."/>
            <person name="Alvarado L."/>
            <person name="Berlin A."/>
            <person name="Chapman S.B."/>
            <person name="Chen Z."/>
            <person name="Freedman E."/>
            <person name="Gellesch M."/>
            <person name="Goldberg J."/>
            <person name="Griggs A."/>
            <person name="Gujja S."/>
            <person name="Heilman E."/>
            <person name="Heiman D."/>
            <person name="Howarth C."/>
            <person name="Mehta T."/>
            <person name="Neiman D."/>
            <person name="Pearson M."/>
            <person name="Roberts A."/>
            <person name="Saif S."/>
            <person name="Shea T."/>
            <person name="Shenoy N."/>
            <person name="Sisk P."/>
            <person name="Stolte C."/>
            <person name="Sykes S."/>
            <person name="White J."/>
            <person name="Yandava C."/>
            <person name="Haas B."/>
            <person name="Nusbaum C."/>
            <person name="Birren B."/>
        </authorList>
    </citation>
    <scope>NUCLEOTIDE SEQUENCE</scope>
    <source>
        <strain evidence="8">ATCC 30864</strain>
    </source>
</reference>
<evidence type="ECO:0000259" key="6">
    <source>
        <dbReference type="SMART" id="SM00563"/>
    </source>
</evidence>
<name>A0A0D2WKW1_CAPO3</name>
<keyword evidence="3 7" id="KW-0012">Acyltransferase</keyword>
<dbReference type="InterPro" id="IPR032098">
    <property type="entry name" value="Acyltransf_C"/>
</dbReference>
<proteinExistence type="inferred from homology"/>
<dbReference type="PANTHER" id="PTHR10983">
    <property type="entry name" value="1-ACYLGLYCEROL-3-PHOSPHATE ACYLTRANSFERASE-RELATED"/>
    <property type="match status" value="1"/>
</dbReference>
<dbReference type="eggNOG" id="KOG1505">
    <property type="taxonomic scope" value="Eukaryota"/>
</dbReference>
<dbReference type="Pfam" id="PF01553">
    <property type="entry name" value="Acyltransferase"/>
    <property type="match status" value="1"/>
</dbReference>
<dbReference type="STRING" id="595528.A0A0D2WKW1"/>
<dbReference type="OMA" id="LAGWMIC"/>
<dbReference type="PhylomeDB" id="A0A0D2WKW1"/>
<dbReference type="CDD" id="cd07990">
    <property type="entry name" value="LPLAT_LCLAT1-like"/>
    <property type="match status" value="1"/>
</dbReference>
<keyword evidence="5" id="KW-0472">Membrane</keyword>
<evidence type="ECO:0000313" key="7">
    <source>
        <dbReference type="EMBL" id="KJE90348.1"/>
    </source>
</evidence>
<evidence type="ECO:0000256" key="3">
    <source>
        <dbReference type="ARBA" id="ARBA00023315"/>
    </source>
</evidence>
<keyword evidence="2 7" id="KW-0808">Transferase</keyword>
<dbReference type="InParanoid" id="A0A0D2WKW1"/>
<keyword evidence="5" id="KW-0812">Transmembrane</keyword>
<keyword evidence="5" id="KW-1133">Transmembrane helix</keyword>
<dbReference type="AlphaFoldDB" id="A0A0D2WKW1"/>
<evidence type="ECO:0000256" key="2">
    <source>
        <dbReference type="ARBA" id="ARBA00022679"/>
    </source>
</evidence>
<dbReference type="Pfam" id="PF16076">
    <property type="entry name" value="Acyltransf_C"/>
    <property type="match status" value="1"/>
</dbReference>
<sequence>MPAAATTNRRAAGSTSNGGSGSNASKGLWTRVCESGIPGVFFGLVFLISGLAVNVLQLASLLLWPVSPLLYRRFNHTIIQIHWSEMIWVAEWWAGIKVVLSSSSRKALEASIGVDQGVALCNHRSDVDWLFGLVLAEKYNCLGGAKAYMKGNTKFLPILGWSWWFLEFVFLSRAWDKDQSKLASACKSLDGFPLPFWMVIFAEGTRYTEEKHRASQEFARANNLPVLRHLLVPRTKGFAYTAMGLRDVVTKVYDVTFAFPEGREPNVGSMLQGKSGEVHMNIEIHNIKDLPQDADAIQQWCRDLYSRKDDLLEYHKQNQHFPGESWEIKRHLFPLVTMASWCTLISGLFLRYIYRAVQAGEHWTVASIFAFLLILGYIVKFLVDFSKANKKKKQHAKKED</sequence>
<feature type="domain" description="Phospholipid/glycerol acyltransferase" evidence="6">
    <location>
        <begin position="117"/>
        <end position="239"/>
    </location>
</feature>
<dbReference type="RefSeq" id="XP_004364540.1">
    <property type="nucleotide sequence ID" value="XM_004364483.2"/>
</dbReference>